<organism evidence="1">
    <name type="scientific">Rhizophora mucronata</name>
    <name type="common">Asiatic mangrove</name>
    <dbReference type="NCBI Taxonomy" id="61149"/>
    <lineage>
        <taxon>Eukaryota</taxon>
        <taxon>Viridiplantae</taxon>
        <taxon>Streptophyta</taxon>
        <taxon>Embryophyta</taxon>
        <taxon>Tracheophyta</taxon>
        <taxon>Spermatophyta</taxon>
        <taxon>Magnoliopsida</taxon>
        <taxon>eudicotyledons</taxon>
        <taxon>Gunneridae</taxon>
        <taxon>Pentapetalae</taxon>
        <taxon>rosids</taxon>
        <taxon>fabids</taxon>
        <taxon>Malpighiales</taxon>
        <taxon>Rhizophoraceae</taxon>
        <taxon>Rhizophora</taxon>
    </lineage>
</organism>
<evidence type="ECO:0000313" key="1">
    <source>
        <dbReference type="EMBL" id="MBX03287.1"/>
    </source>
</evidence>
<dbReference type="EMBL" id="GGEC01022803">
    <property type="protein sequence ID" value="MBX03287.1"/>
    <property type="molecule type" value="Transcribed_RNA"/>
</dbReference>
<accession>A0A2P2KC57</accession>
<proteinExistence type="predicted"/>
<name>A0A2P2KC57_RHIMU</name>
<sequence length="66" mass="7262">MIRKGQGGFSGGATDLSQQIAELIGEGLYFGPLDLSQPWRVDLEHVYRRVENSCLIWIALSATSPL</sequence>
<protein>
    <submittedName>
        <fullName evidence="1">Ferritin family protein 3</fullName>
    </submittedName>
</protein>
<dbReference type="AlphaFoldDB" id="A0A2P2KC57"/>
<reference evidence="1" key="1">
    <citation type="submission" date="2018-02" db="EMBL/GenBank/DDBJ databases">
        <title>Rhizophora mucronata_Transcriptome.</title>
        <authorList>
            <person name="Meera S.P."/>
            <person name="Sreeshan A."/>
            <person name="Augustine A."/>
        </authorList>
    </citation>
    <scope>NUCLEOTIDE SEQUENCE</scope>
    <source>
        <tissue evidence="1">Leaf</tissue>
    </source>
</reference>